<dbReference type="InterPro" id="IPR003724">
    <property type="entry name" value="CblAdoTrfase_CobA"/>
</dbReference>
<comment type="catalytic activity">
    <reaction evidence="8">
        <text>2 cob(II)yrinate a,c diamide + reduced [electron-transfer flavoprotein] + 2 ATP = 2 adenosylcob(III)yrinate a,c-diamide + 2 triphosphate + oxidized [electron-transfer flavoprotein] + 3 H(+)</text>
        <dbReference type="Rhea" id="RHEA:11528"/>
        <dbReference type="Rhea" id="RHEA-COMP:10685"/>
        <dbReference type="Rhea" id="RHEA-COMP:10686"/>
        <dbReference type="ChEBI" id="CHEBI:15378"/>
        <dbReference type="ChEBI" id="CHEBI:18036"/>
        <dbReference type="ChEBI" id="CHEBI:30616"/>
        <dbReference type="ChEBI" id="CHEBI:57692"/>
        <dbReference type="ChEBI" id="CHEBI:58307"/>
        <dbReference type="ChEBI" id="CHEBI:58503"/>
        <dbReference type="ChEBI" id="CHEBI:58537"/>
        <dbReference type="EC" id="2.5.1.17"/>
    </reaction>
</comment>
<comment type="pathway">
    <text evidence="1">Cofactor biosynthesis; adenosylcobalamin biosynthesis; adenosylcobalamin from cob(II)yrinate a,c-diamide: step 2/7.</text>
</comment>
<dbReference type="SUPFAM" id="SSF52540">
    <property type="entry name" value="P-loop containing nucleoside triphosphate hydrolases"/>
    <property type="match status" value="1"/>
</dbReference>
<evidence type="ECO:0000256" key="6">
    <source>
        <dbReference type="ARBA" id="ARBA00033334"/>
    </source>
</evidence>
<evidence type="ECO:0000256" key="2">
    <source>
        <dbReference type="ARBA" id="ARBA00007487"/>
    </source>
</evidence>
<dbReference type="PIRSF" id="PIRSF015617">
    <property type="entry name" value="Adensltrnsf_CobA"/>
    <property type="match status" value="1"/>
</dbReference>
<comment type="function">
    <text evidence="4">Required for both de novo synthesis of the corrin ring for the assimilation of exogenous corrinoids. Participates in the adenosylation of a variety of incomplete and complete corrinoids.</text>
</comment>
<evidence type="ECO:0000256" key="7">
    <source>
        <dbReference type="ARBA" id="ARBA00033354"/>
    </source>
</evidence>
<dbReference type="GO" id="GO:0005524">
    <property type="term" value="F:ATP binding"/>
    <property type="evidence" value="ECO:0007669"/>
    <property type="project" value="InterPro"/>
</dbReference>
<evidence type="ECO:0000256" key="9">
    <source>
        <dbReference type="ARBA" id="ARBA00048692"/>
    </source>
</evidence>
<evidence type="ECO:0000256" key="5">
    <source>
        <dbReference type="ARBA" id="ARBA00031529"/>
    </source>
</evidence>
<dbReference type="AlphaFoldDB" id="A0A832A5F7"/>
<dbReference type="GO" id="GO:0008817">
    <property type="term" value="F:corrinoid adenosyltransferase activity"/>
    <property type="evidence" value="ECO:0007669"/>
    <property type="project" value="UniProtKB-EC"/>
</dbReference>
<sequence>MAARGLVMVFTGDGKGKTTAALGMALRAAGHDLRVLVLQFIKGAWRPGEQSAARFLPTLEWLTLGKGFTWRRADPEEDRRLASEGWQKALEALTSGRYDLIILDELNVVLSHGFLDLDAVLEGLAQRAPHCHVVLTGRGAPEALCAAADCVTNMVAVKHHYRDQGIKAQRGVEF</sequence>
<organism evidence="10">
    <name type="scientific">Desulfacinum infernum</name>
    <dbReference type="NCBI Taxonomy" id="35837"/>
    <lineage>
        <taxon>Bacteria</taxon>
        <taxon>Pseudomonadati</taxon>
        <taxon>Thermodesulfobacteriota</taxon>
        <taxon>Syntrophobacteria</taxon>
        <taxon>Syntrophobacterales</taxon>
        <taxon>Syntrophobacteraceae</taxon>
        <taxon>Desulfacinum</taxon>
    </lineage>
</organism>
<dbReference type="PANTHER" id="PTHR46638">
    <property type="entry name" value="CORRINOID ADENOSYLTRANSFERASE"/>
    <property type="match status" value="1"/>
</dbReference>
<dbReference type="UniPathway" id="UPA00148">
    <property type="reaction ID" value="UER00233"/>
</dbReference>
<dbReference type="NCBIfam" id="TIGR00708">
    <property type="entry name" value="cobA"/>
    <property type="match status" value="1"/>
</dbReference>
<proteinExistence type="inferred from homology"/>
<dbReference type="EMBL" id="DSTK01000035">
    <property type="protein sequence ID" value="HFK97947.1"/>
    <property type="molecule type" value="Genomic_DNA"/>
</dbReference>
<dbReference type="Pfam" id="PF02572">
    <property type="entry name" value="CobA_CobO_BtuR"/>
    <property type="match status" value="1"/>
</dbReference>
<name>A0A832A5F7_9BACT</name>
<dbReference type="GO" id="GO:0009236">
    <property type="term" value="P:cobalamin biosynthetic process"/>
    <property type="evidence" value="ECO:0007669"/>
    <property type="project" value="UniProtKB-UniPathway"/>
</dbReference>
<evidence type="ECO:0000256" key="3">
    <source>
        <dbReference type="ARBA" id="ARBA00012454"/>
    </source>
</evidence>
<reference evidence="10" key="1">
    <citation type="journal article" date="2020" name="mSystems">
        <title>Genome- and Community-Level Interaction Insights into Carbon Utilization and Element Cycling Functions of Hydrothermarchaeota in Hydrothermal Sediment.</title>
        <authorList>
            <person name="Zhou Z."/>
            <person name="Liu Y."/>
            <person name="Xu W."/>
            <person name="Pan J."/>
            <person name="Luo Z.H."/>
            <person name="Li M."/>
        </authorList>
    </citation>
    <scope>NUCLEOTIDE SEQUENCE [LARGE SCALE GENOMIC DNA]</scope>
    <source>
        <strain evidence="10">SpSt-456</strain>
    </source>
</reference>
<protein>
    <recommendedName>
        <fullName evidence="3">corrinoid adenosyltransferase</fullName>
        <ecNumber evidence="3">2.5.1.17</ecNumber>
    </recommendedName>
    <alternativeName>
        <fullName evidence="5">Cob(II)alamin adenosyltransferase</fullName>
    </alternativeName>
    <alternativeName>
        <fullName evidence="7">Cob(II)yrinic acid a,c-diamide adenosyltransferase</fullName>
    </alternativeName>
    <alternativeName>
        <fullName evidence="6">Cobinamide/cobalamin adenosyltransferase</fullName>
    </alternativeName>
</protein>
<dbReference type="Gene3D" id="3.40.50.300">
    <property type="entry name" value="P-loop containing nucleotide triphosphate hydrolases"/>
    <property type="match status" value="1"/>
</dbReference>
<dbReference type="EC" id="2.5.1.17" evidence="3"/>
<gene>
    <name evidence="10" type="primary">cobO</name>
    <name evidence="10" type="ORF">ENS06_11595</name>
</gene>
<keyword evidence="10" id="KW-0808">Transferase</keyword>
<dbReference type="CDD" id="cd00561">
    <property type="entry name" value="CobA_ACA"/>
    <property type="match status" value="1"/>
</dbReference>
<comment type="similarity">
    <text evidence="2">Belongs to the Cob(I)alamin adenosyltransferase family.</text>
</comment>
<dbReference type="NCBIfam" id="NF004637">
    <property type="entry name" value="PRK05986.1"/>
    <property type="match status" value="1"/>
</dbReference>
<dbReference type="InterPro" id="IPR027417">
    <property type="entry name" value="P-loop_NTPase"/>
</dbReference>
<evidence type="ECO:0000256" key="4">
    <source>
        <dbReference type="ARBA" id="ARBA00024929"/>
    </source>
</evidence>
<comment type="caution">
    <text evidence="10">The sequence shown here is derived from an EMBL/GenBank/DDBJ whole genome shotgun (WGS) entry which is preliminary data.</text>
</comment>
<accession>A0A832A5F7</accession>
<evidence type="ECO:0000256" key="1">
    <source>
        <dbReference type="ARBA" id="ARBA00005121"/>
    </source>
</evidence>
<comment type="catalytic activity">
    <reaction evidence="9">
        <text>2 cob(II)alamin + reduced [electron-transfer flavoprotein] + 2 ATP = 2 adenosylcob(III)alamin + 2 triphosphate + oxidized [electron-transfer flavoprotein] + 3 H(+)</text>
        <dbReference type="Rhea" id="RHEA:28671"/>
        <dbReference type="Rhea" id="RHEA-COMP:10685"/>
        <dbReference type="Rhea" id="RHEA-COMP:10686"/>
        <dbReference type="ChEBI" id="CHEBI:15378"/>
        <dbReference type="ChEBI" id="CHEBI:16304"/>
        <dbReference type="ChEBI" id="CHEBI:18036"/>
        <dbReference type="ChEBI" id="CHEBI:18408"/>
        <dbReference type="ChEBI" id="CHEBI:30616"/>
        <dbReference type="ChEBI" id="CHEBI:57692"/>
        <dbReference type="ChEBI" id="CHEBI:58307"/>
        <dbReference type="EC" id="2.5.1.17"/>
    </reaction>
</comment>
<evidence type="ECO:0000313" key="10">
    <source>
        <dbReference type="EMBL" id="HFK97947.1"/>
    </source>
</evidence>
<dbReference type="PANTHER" id="PTHR46638:SF1">
    <property type="entry name" value="CORRINOID ADENOSYLTRANSFERASE"/>
    <property type="match status" value="1"/>
</dbReference>
<evidence type="ECO:0000256" key="8">
    <source>
        <dbReference type="ARBA" id="ARBA00048555"/>
    </source>
</evidence>